<dbReference type="VEuPathDB" id="TriTrypDB:BSAL_16675"/>
<proteinExistence type="predicted"/>
<dbReference type="AlphaFoldDB" id="A0A0S4JB09"/>
<feature type="region of interest" description="Disordered" evidence="1">
    <location>
        <begin position="144"/>
        <end position="337"/>
    </location>
</feature>
<dbReference type="Proteomes" id="UP000051952">
    <property type="component" value="Unassembled WGS sequence"/>
</dbReference>
<feature type="compositionally biased region" description="Pro residues" evidence="1">
    <location>
        <begin position="240"/>
        <end position="255"/>
    </location>
</feature>
<feature type="compositionally biased region" description="Polar residues" evidence="1">
    <location>
        <begin position="144"/>
        <end position="161"/>
    </location>
</feature>
<sequence>MTNLCDRSCPVFKMFRDECKDKQCPTVGLACISYGAPNTTVDCYDYCCIKDSNMIAVVAIVVAVIVVVVIACSIFIVCYCCRNKKEKKQRKSQLNRENLVQTQLDMNGTGGGRGGFFGDEDMMSSESAVLSANHVDHVAIGAPTSTSERNISPQRSPQDSNHLAVPQHYSNQRSPREAPQHVNPVPKETPRQGWEQPTDGDDPVAPRSPPRSADYSPTEKSPREDRYRFRQDMKRSPQASPRPPPAASVPPPPPPAEDDDEDFFQVDTKPTNRSSQPPAATTMPQKQQPAPKQTTNFGYDDEDDDMFASTTKGFKGAPQLDTEDDFGGFGNEDDFFN</sequence>
<keyword evidence="2" id="KW-0472">Membrane</keyword>
<feature type="transmembrane region" description="Helical" evidence="2">
    <location>
        <begin position="54"/>
        <end position="81"/>
    </location>
</feature>
<keyword evidence="4" id="KW-1185">Reference proteome</keyword>
<accession>A0A0S4JB09</accession>
<dbReference type="EMBL" id="CYKH01001667">
    <property type="protein sequence ID" value="CUG88665.1"/>
    <property type="molecule type" value="Genomic_DNA"/>
</dbReference>
<evidence type="ECO:0000313" key="3">
    <source>
        <dbReference type="EMBL" id="CUG88665.1"/>
    </source>
</evidence>
<feature type="compositionally biased region" description="Acidic residues" evidence="1">
    <location>
        <begin position="321"/>
        <end position="337"/>
    </location>
</feature>
<feature type="compositionally biased region" description="Basic and acidic residues" evidence="1">
    <location>
        <begin position="220"/>
        <end position="235"/>
    </location>
</feature>
<organism evidence="3 4">
    <name type="scientific">Bodo saltans</name>
    <name type="common">Flagellated protozoan</name>
    <dbReference type="NCBI Taxonomy" id="75058"/>
    <lineage>
        <taxon>Eukaryota</taxon>
        <taxon>Discoba</taxon>
        <taxon>Euglenozoa</taxon>
        <taxon>Kinetoplastea</taxon>
        <taxon>Metakinetoplastina</taxon>
        <taxon>Eubodonida</taxon>
        <taxon>Bodonidae</taxon>
        <taxon>Bodo</taxon>
    </lineage>
</organism>
<evidence type="ECO:0000256" key="2">
    <source>
        <dbReference type="SAM" id="Phobius"/>
    </source>
</evidence>
<name>A0A0S4JB09_BODSA</name>
<evidence type="ECO:0000313" key="4">
    <source>
        <dbReference type="Proteomes" id="UP000051952"/>
    </source>
</evidence>
<keyword evidence="2 3" id="KW-0812">Transmembrane</keyword>
<protein>
    <submittedName>
        <fullName evidence="3">Transmembrane protein, putative</fullName>
    </submittedName>
</protein>
<evidence type="ECO:0000256" key="1">
    <source>
        <dbReference type="SAM" id="MobiDB-lite"/>
    </source>
</evidence>
<gene>
    <name evidence="3" type="ORF">BSAL_16675</name>
</gene>
<feature type="compositionally biased region" description="Low complexity" evidence="1">
    <location>
        <begin position="276"/>
        <end position="295"/>
    </location>
</feature>
<reference evidence="4" key="1">
    <citation type="submission" date="2015-09" db="EMBL/GenBank/DDBJ databases">
        <authorList>
            <consortium name="Pathogen Informatics"/>
        </authorList>
    </citation>
    <scope>NUCLEOTIDE SEQUENCE [LARGE SCALE GENOMIC DNA]</scope>
    <source>
        <strain evidence="4">Lake Konstanz</strain>
    </source>
</reference>
<keyword evidence="2" id="KW-1133">Transmembrane helix</keyword>